<keyword evidence="6" id="KW-1185">Reference proteome</keyword>
<feature type="region of interest" description="Disordered" evidence="3">
    <location>
        <begin position="241"/>
        <end position="298"/>
    </location>
</feature>
<organism evidence="5 6">
    <name type="scientific">Chitinimonas arctica</name>
    <dbReference type="NCBI Taxonomy" id="2594795"/>
    <lineage>
        <taxon>Bacteria</taxon>
        <taxon>Pseudomonadati</taxon>
        <taxon>Pseudomonadota</taxon>
        <taxon>Betaproteobacteria</taxon>
        <taxon>Neisseriales</taxon>
        <taxon>Chitinibacteraceae</taxon>
        <taxon>Chitinimonas</taxon>
    </lineage>
</organism>
<dbReference type="PRINTS" id="PR01805">
    <property type="entry name" value="VACJLIPOPROT"/>
</dbReference>
<keyword evidence="2 4" id="KW-0732">Signal</keyword>
<keyword evidence="5" id="KW-0449">Lipoprotein</keyword>
<sequence length="298" mass="31640">MRHRLPLLLSPLLLAACATPTNHYDPLEPINRKVYAFNSALDKAVLKPVAKGYVAITPKPIRAGVANFFGNLQDVYIGAANLLQGNWRDAASDGTRVVFNSTFGLLGLIDIASQAGLEKHDEDFGQVLGHWGMGSGPYLVVPFLGPKTLRDTADWAGSYALDPVRAIQDDQAATGLNLLRMVNLRTELLAADSVVQAASFGDEYGFVRDSYLQRRYNMVWNGNPPKPLPLGDGDEEEIDVKDLDFSTTPKPAAEASGAGAPEAPAPVAAEPPAANPVAAPAPAVEPPATAILSDPPPQ</sequence>
<protein>
    <submittedName>
        <fullName evidence="5">VacJ family lipoprotein</fullName>
    </submittedName>
</protein>
<evidence type="ECO:0000256" key="2">
    <source>
        <dbReference type="ARBA" id="ARBA00022729"/>
    </source>
</evidence>
<evidence type="ECO:0000313" key="5">
    <source>
        <dbReference type="EMBL" id="QDQ26501.1"/>
    </source>
</evidence>
<feature type="signal peptide" evidence="4">
    <location>
        <begin position="1"/>
        <end position="23"/>
    </location>
</feature>
<dbReference type="Pfam" id="PF04333">
    <property type="entry name" value="MlaA"/>
    <property type="match status" value="1"/>
</dbReference>
<dbReference type="InterPro" id="IPR007428">
    <property type="entry name" value="MlaA"/>
</dbReference>
<comment type="similarity">
    <text evidence="1">Belongs to the MlaA family.</text>
</comment>
<dbReference type="PANTHER" id="PTHR30035:SF3">
    <property type="entry name" value="INTERMEMBRANE PHOSPHOLIPID TRANSPORT SYSTEM LIPOPROTEIN MLAA"/>
    <property type="match status" value="1"/>
</dbReference>
<gene>
    <name evidence="5" type="ORF">FNU76_09040</name>
</gene>
<dbReference type="KEGG" id="cari:FNU76_09040"/>
<name>A0A516SEC5_9NEIS</name>
<reference evidence="6" key="1">
    <citation type="submission" date="2019-07" db="EMBL/GenBank/DDBJ databases">
        <title>Chitinimonas sp. nov., isolated from Ny-Alesund, arctica soil.</title>
        <authorList>
            <person name="Xu Q."/>
            <person name="Peng F."/>
        </authorList>
    </citation>
    <scope>NUCLEOTIDE SEQUENCE [LARGE SCALE GENOMIC DNA]</scope>
    <source>
        <strain evidence="6">R3-44</strain>
    </source>
</reference>
<dbReference type="RefSeq" id="WP_144277895.1">
    <property type="nucleotide sequence ID" value="NZ_CP041730.1"/>
</dbReference>
<dbReference type="GO" id="GO:0120010">
    <property type="term" value="P:intermembrane phospholipid transfer"/>
    <property type="evidence" value="ECO:0007669"/>
    <property type="project" value="TreeGrafter"/>
</dbReference>
<accession>A0A516SEC5</accession>
<dbReference type="EMBL" id="CP041730">
    <property type="protein sequence ID" value="QDQ26501.1"/>
    <property type="molecule type" value="Genomic_DNA"/>
</dbReference>
<evidence type="ECO:0000256" key="1">
    <source>
        <dbReference type="ARBA" id="ARBA00010634"/>
    </source>
</evidence>
<dbReference type="PROSITE" id="PS51257">
    <property type="entry name" value="PROKAR_LIPOPROTEIN"/>
    <property type="match status" value="1"/>
</dbReference>
<dbReference type="Proteomes" id="UP000317550">
    <property type="component" value="Chromosome"/>
</dbReference>
<feature type="compositionally biased region" description="Low complexity" evidence="3">
    <location>
        <begin position="251"/>
        <end position="290"/>
    </location>
</feature>
<feature type="chain" id="PRO_5027907017" evidence="4">
    <location>
        <begin position="24"/>
        <end position="298"/>
    </location>
</feature>
<proteinExistence type="inferred from homology"/>
<dbReference type="OrthoDB" id="9785326at2"/>
<evidence type="ECO:0000313" key="6">
    <source>
        <dbReference type="Proteomes" id="UP000317550"/>
    </source>
</evidence>
<evidence type="ECO:0000256" key="4">
    <source>
        <dbReference type="SAM" id="SignalP"/>
    </source>
</evidence>
<dbReference type="GO" id="GO:0016020">
    <property type="term" value="C:membrane"/>
    <property type="evidence" value="ECO:0007669"/>
    <property type="project" value="InterPro"/>
</dbReference>
<dbReference type="AlphaFoldDB" id="A0A516SEC5"/>
<dbReference type="PANTHER" id="PTHR30035">
    <property type="entry name" value="LIPOPROTEIN VACJ-RELATED"/>
    <property type="match status" value="1"/>
</dbReference>
<evidence type="ECO:0000256" key="3">
    <source>
        <dbReference type="SAM" id="MobiDB-lite"/>
    </source>
</evidence>